<evidence type="ECO:0000256" key="1">
    <source>
        <dbReference type="SAM" id="MobiDB-lite"/>
    </source>
</evidence>
<gene>
    <name evidence="3" type="ORF">KP509_30G016000</name>
</gene>
<feature type="transmembrane region" description="Helical" evidence="2">
    <location>
        <begin position="31"/>
        <end position="52"/>
    </location>
</feature>
<name>A0A8T2R1B3_CERRI</name>
<dbReference type="OrthoDB" id="543868at2759"/>
<keyword evidence="2" id="KW-0472">Membrane</keyword>
<organism evidence="3 4">
    <name type="scientific">Ceratopteris richardii</name>
    <name type="common">Triangle waterfern</name>
    <dbReference type="NCBI Taxonomy" id="49495"/>
    <lineage>
        <taxon>Eukaryota</taxon>
        <taxon>Viridiplantae</taxon>
        <taxon>Streptophyta</taxon>
        <taxon>Embryophyta</taxon>
        <taxon>Tracheophyta</taxon>
        <taxon>Polypodiopsida</taxon>
        <taxon>Polypodiidae</taxon>
        <taxon>Polypodiales</taxon>
        <taxon>Pteridineae</taxon>
        <taxon>Pteridaceae</taxon>
        <taxon>Parkerioideae</taxon>
        <taxon>Ceratopteris</taxon>
    </lineage>
</organism>
<keyword evidence="2" id="KW-1133">Transmembrane helix</keyword>
<keyword evidence="2" id="KW-0812">Transmembrane</keyword>
<dbReference type="EMBL" id="CM035435">
    <property type="protein sequence ID" value="KAH7289720.1"/>
    <property type="molecule type" value="Genomic_DNA"/>
</dbReference>
<evidence type="ECO:0000313" key="4">
    <source>
        <dbReference type="Proteomes" id="UP000825935"/>
    </source>
</evidence>
<dbReference type="AlphaFoldDB" id="A0A8T2R1B3"/>
<reference evidence="3" key="1">
    <citation type="submission" date="2021-08" db="EMBL/GenBank/DDBJ databases">
        <title>WGS assembly of Ceratopteris richardii.</title>
        <authorList>
            <person name="Marchant D.B."/>
            <person name="Chen G."/>
            <person name="Jenkins J."/>
            <person name="Shu S."/>
            <person name="Leebens-Mack J."/>
            <person name="Grimwood J."/>
            <person name="Schmutz J."/>
            <person name="Soltis P."/>
            <person name="Soltis D."/>
            <person name="Chen Z.-H."/>
        </authorList>
    </citation>
    <scope>NUCLEOTIDE SEQUENCE</scope>
    <source>
        <strain evidence="3">Whitten #5841</strain>
        <tissue evidence="3">Leaf</tissue>
    </source>
</reference>
<sequence>MVGFVAGIVMEILTGKGILAQLGINAVAVKYPFLAGLSFLFVGGLLGGLVVIQNPPDFDKVPPNEGAGVPRDPLKTYDPRNIDPLTTWTRGKKGVEPYASDLDLPSSDKKN</sequence>
<dbReference type="Proteomes" id="UP000825935">
    <property type="component" value="Chromosome 30"/>
</dbReference>
<dbReference type="OMA" id="RTIRMSA"/>
<accession>A0A8T2R1B3</accession>
<proteinExistence type="predicted"/>
<comment type="caution">
    <text evidence="3">The sequence shown here is derived from an EMBL/GenBank/DDBJ whole genome shotgun (WGS) entry which is preliminary data.</text>
</comment>
<keyword evidence="4" id="KW-1185">Reference proteome</keyword>
<evidence type="ECO:0000313" key="3">
    <source>
        <dbReference type="EMBL" id="KAH7289720.1"/>
    </source>
</evidence>
<feature type="region of interest" description="Disordered" evidence="1">
    <location>
        <begin position="60"/>
        <end position="111"/>
    </location>
</feature>
<evidence type="ECO:0000256" key="2">
    <source>
        <dbReference type="SAM" id="Phobius"/>
    </source>
</evidence>
<protein>
    <submittedName>
        <fullName evidence="3">Uncharacterized protein</fullName>
    </submittedName>
</protein>
<feature type="compositionally biased region" description="Basic and acidic residues" evidence="1">
    <location>
        <begin position="72"/>
        <end position="81"/>
    </location>
</feature>